<feature type="domain" description="SHSP" evidence="4">
    <location>
        <begin position="36"/>
        <end position="155"/>
    </location>
</feature>
<comment type="caution">
    <text evidence="5">The sequence shown here is derived from an EMBL/GenBank/DDBJ whole genome shotgun (WGS) entry which is preliminary data.</text>
</comment>
<sequence length="157" mass="17862">MSLSHGGGYGGYGYGARRHEPSHAQIWNSPQDEAQLRSALTSSHIEWKDTPEAHVYKVHLPALRPDEVKVEVEEEERAVIITGEKKMERQELKGACYQMERSTGRMVQRLSLPENVKMSHVKAYMDNGVLTVTVPKYEVANYYTHARRPRLINISGN</sequence>
<comment type="similarity">
    <text evidence="2 3">Belongs to the small heat shock protein (HSP20) family.</text>
</comment>
<dbReference type="InterPro" id="IPR031107">
    <property type="entry name" value="Small_HSP"/>
</dbReference>
<evidence type="ECO:0000313" key="5">
    <source>
        <dbReference type="EMBL" id="KAK4268690.1"/>
    </source>
</evidence>
<evidence type="ECO:0000259" key="4">
    <source>
        <dbReference type="PROSITE" id="PS01031"/>
    </source>
</evidence>
<dbReference type="EMBL" id="JAWXYG010000007">
    <property type="protein sequence ID" value="KAK4268690.1"/>
    <property type="molecule type" value="Genomic_DNA"/>
</dbReference>
<protein>
    <recommendedName>
        <fullName evidence="4">SHSP domain-containing protein</fullName>
    </recommendedName>
</protein>
<name>A0AAE1ML97_9FABA</name>
<evidence type="ECO:0000256" key="3">
    <source>
        <dbReference type="RuleBase" id="RU003616"/>
    </source>
</evidence>
<dbReference type="Proteomes" id="UP001293593">
    <property type="component" value="Unassembled WGS sequence"/>
</dbReference>
<dbReference type="Gene3D" id="2.60.40.790">
    <property type="match status" value="1"/>
</dbReference>
<organism evidence="5 6">
    <name type="scientific">Acacia crassicarpa</name>
    <name type="common">northern wattle</name>
    <dbReference type="NCBI Taxonomy" id="499986"/>
    <lineage>
        <taxon>Eukaryota</taxon>
        <taxon>Viridiplantae</taxon>
        <taxon>Streptophyta</taxon>
        <taxon>Embryophyta</taxon>
        <taxon>Tracheophyta</taxon>
        <taxon>Spermatophyta</taxon>
        <taxon>Magnoliopsida</taxon>
        <taxon>eudicotyledons</taxon>
        <taxon>Gunneridae</taxon>
        <taxon>Pentapetalae</taxon>
        <taxon>rosids</taxon>
        <taxon>fabids</taxon>
        <taxon>Fabales</taxon>
        <taxon>Fabaceae</taxon>
        <taxon>Caesalpinioideae</taxon>
        <taxon>mimosoid clade</taxon>
        <taxon>Acacieae</taxon>
        <taxon>Acacia</taxon>
    </lineage>
</organism>
<dbReference type="InterPro" id="IPR002068">
    <property type="entry name" value="A-crystallin/Hsp20_dom"/>
</dbReference>
<gene>
    <name evidence="5" type="ORF">QN277_025306</name>
</gene>
<dbReference type="PANTHER" id="PTHR11527">
    <property type="entry name" value="HEAT-SHOCK PROTEIN 20 FAMILY MEMBER"/>
    <property type="match status" value="1"/>
</dbReference>
<evidence type="ECO:0000256" key="2">
    <source>
        <dbReference type="PROSITE-ProRule" id="PRU00285"/>
    </source>
</evidence>
<accession>A0AAE1ML97</accession>
<keyword evidence="1" id="KW-0346">Stress response</keyword>
<dbReference type="InterPro" id="IPR008978">
    <property type="entry name" value="HSP20-like_chaperone"/>
</dbReference>
<dbReference type="AlphaFoldDB" id="A0AAE1ML97"/>
<keyword evidence="6" id="KW-1185">Reference proteome</keyword>
<dbReference type="SUPFAM" id="SSF49764">
    <property type="entry name" value="HSP20-like chaperones"/>
    <property type="match status" value="1"/>
</dbReference>
<reference evidence="5" key="1">
    <citation type="submission" date="2023-10" db="EMBL/GenBank/DDBJ databases">
        <title>Chromosome-level genome of the transformable northern wattle, Acacia crassicarpa.</title>
        <authorList>
            <person name="Massaro I."/>
            <person name="Sinha N.R."/>
            <person name="Poethig S."/>
            <person name="Leichty A.R."/>
        </authorList>
    </citation>
    <scope>NUCLEOTIDE SEQUENCE</scope>
    <source>
        <strain evidence="5">Acra3RX</strain>
        <tissue evidence="5">Leaf</tissue>
    </source>
</reference>
<dbReference type="PROSITE" id="PS01031">
    <property type="entry name" value="SHSP"/>
    <property type="match status" value="1"/>
</dbReference>
<evidence type="ECO:0000313" key="6">
    <source>
        <dbReference type="Proteomes" id="UP001293593"/>
    </source>
</evidence>
<dbReference type="Pfam" id="PF00011">
    <property type="entry name" value="HSP20"/>
    <property type="match status" value="1"/>
</dbReference>
<proteinExistence type="inferred from homology"/>
<evidence type="ECO:0000256" key="1">
    <source>
        <dbReference type="ARBA" id="ARBA00023016"/>
    </source>
</evidence>